<evidence type="ECO:0000256" key="1">
    <source>
        <dbReference type="SAM" id="Phobius"/>
    </source>
</evidence>
<gene>
    <name evidence="3" type="ORF">CKM354_000771000</name>
</gene>
<comment type="caution">
    <text evidence="3">The sequence shown here is derived from an EMBL/GenBank/DDBJ whole genome shotgun (WGS) entry which is preliminary data.</text>
</comment>
<dbReference type="OrthoDB" id="10518477at2759"/>
<feature type="transmembrane region" description="Helical" evidence="1">
    <location>
        <begin position="411"/>
        <end position="432"/>
    </location>
</feature>
<organism evidence="3 4">
    <name type="scientific">Cercospora kikuchii</name>
    <dbReference type="NCBI Taxonomy" id="84275"/>
    <lineage>
        <taxon>Eukaryota</taxon>
        <taxon>Fungi</taxon>
        <taxon>Dikarya</taxon>
        <taxon>Ascomycota</taxon>
        <taxon>Pezizomycotina</taxon>
        <taxon>Dothideomycetes</taxon>
        <taxon>Dothideomycetidae</taxon>
        <taxon>Mycosphaerellales</taxon>
        <taxon>Mycosphaerellaceae</taxon>
        <taxon>Cercospora</taxon>
    </lineage>
</organism>
<feature type="transmembrane region" description="Helical" evidence="1">
    <location>
        <begin position="461"/>
        <end position="482"/>
    </location>
</feature>
<protein>
    <submittedName>
        <fullName evidence="3">Uncharacterized protein</fullName>
    </submittedName>
</protein>
<dbReference type="GeneID" id="68293285"/>
<keyword evidence="1" id="KW-1133">Transmembrane helix</keyword>
<evidence type="ECO:0000313" key="4">
    <source>
        <dbReference type="Proteomes" id="UP000825890"/>
    </source>
</evidence>
<evidence type="ECO:0000313" key="3">
    <source>
        <dbReference type="EMBL" id="GIZ44514.1"/>
    </source>
</evidence>
<keyword evidence="1" id="KW-0812">Transmembrane</keyword>
<dbReference type="RefSeq" id="XP_044659001.1">
    <property type="nucleotide sequence ID" value="XM_044803066.1"/>
</dbReference>
<feature type="transmembrane region" description="Helical" evidence="1">
    <location>
        <begin position="586"/>
        <end position="607"/>
    </location>
</feature>
<feature type="transmembrane region" description="Helical" evidence="1">
    <location>
        <begin position="524"/>
        <end position="545"/>
    </location>
</feature>
<dbReference type="Proteomes" id="UP000825890">
    <property type="component" value="Unassembled WGS sequence"/>
</dbReference>
<keyword evidence="4" id="KW-1185">Reference proteome</keyword>
<evidence type="ECO:0000256" key="2">
    <source>
        <dbReference type="SAM" id="SignalP"/>
    </source>
</evidence>
<sequence>MKFSTVAVPALLGLASAQDITFEEKREAEPIGPLGLIGLGSLAIPVVQKLFGKRDLSSLNANELEILNKLSARDIQLDADDLKILSALQRRDAEADPIGPLGLLGLGSLAIPVVQKLFGKRDVSELNADELQILSALQARDAAVGPGALALIGGAAYPVANWLLEKIAGPGKQAKRSIELDDEDIQILQSLQARDAAVGPGALALISGAAYPVANWLLEKVAGPGKQAKRSLELNDDDIEFLQSLQRRDAAVGPLGLALIGGAAYPVANWLLEKVAGPGKQAKRSIELDDEDLQILQSLQARDAAVGPGALALISGAAYPVANWLLEKVAGPGKQAKRSIELDDEDLQILQSLQARDAAVGPGALALISGAAYPVANWLLEKIAGPGKQAKRDLTAADVDELNSLLVRDAAINPVAIAVGGGALAAGANWLWQRFNPLSEKRDLSAADIDELNTIFARDAAIGPVGLAIGSGAFGAGVNWLMQRISPSSEKRDLTAADIDELNSILARDLTDAELNTIFARDAAIGPVGLAIGSGAFGVGVNWLLQRLSPSSKKRDLSAADIEELNSILARDLSDDELPIFARDAAIGPVGLAIGSGAFGAAVNWIMQRVSPSSKRSIAEFAPMVRRDNLVFKPVQFAA</sequence>
<reference evidence="3 4" key="1">
    <citation type="submission" date="2021-01" db="EMBL/GenBank/DDBJ databases">
        <title>Cercospora kikuchii MAFF 305040 whole genome shotgun sequence.</title>
        <authorList>
            <person name="Kashiwa T."/>
            <person name="Suzuki T."/>
        </authorList>
    </citation>
    <scope>NUCLEOTIDE SEQUENCE [LARGE SCALE GENOMIC DNA]</scope>
    <source>
        <strain evidence="3 4">MAFF 305040</strain>
    </source>
</reference>
<keyword evidence="2" id="KW-0732">Signal</keyword>
<feature type="chain" id="PRO_5040260066" evidence="2">
    <location>
        <begin position="18"/>
        <end position="639"/>
    </location>
</feature>
<dbReference type="EMBL" id="BOLY01000004">
    <property type="protein sequence ID" value="GIZ44514.1"/>
    <property type="molecule type" value="Genomic_DNA"/>
</dbReference>
<feature type="signal peptide" evidence="2">
    <location>
        <begin position="1"/>
        <end position="17"/>
    </location>
</feature>
<keyword evidence="1" id="KW-0472">Membrane</keyword>
<name>A0A9P3CHJ2_9PEZI</name>
<accession>A0A9P3CHJ2</accession>
<proteinExistence type="predicted"/>
<dbReference type="AlphaFoldDB" id="A0A9P3CHJ2"/>